<sequence length="137" mass="14468">MGFVASMALAGLLMATVSWVARAQTNPAATAERSSSEQGVTVKVTAKSLGLPGSPWEFAVVLDTHSADLSDDLIQSATLTTDDGRTFKPTGWLGAPPGGHHREGSLVFDVPAPRPGAIELRIDRPGESAARTFRWQL</sequence>
<evidence type="ECO:0000313" key="2">
    <source>
        <dbReference type="EMBL" id="ART60675.1"/>
    </source>
</evidence>
<keyword evidence="1" id="KW-0732">Signal</keyword>
<name>A0A240UHU1_9BURK</name>
<keyword evidence="3" id="KW-1185">Reference proteome</keyword>
<proteinExistence type="predicted"/>
<dbReference type="KEGG" id="acis:CBP35_17090"/>
<reference evidence="2" key="1">
    <citation type="submission" date="2017-05" db="EMBL/GenBank/DDBJ databases">
        <title>Polyphasic characterization of four soil-derived phenanthrene-degrading Acidovorax strains and proposal of Acidovorax phenanthrenivorans sp. nov.</title>
        <authorList>
            <person name="Singleton D."/>
            <person name="Lee J."/>
            <person name="Dickey A.N."/>
            <person name="Stroud A."/>
            <person name="Scholl E.H."/>
            <person name="Wright F.A."/>
            <person name="Aitken M.D."/>
        </authorList>
    </citation>
    <scope>NUCLEOTIDE SEQUENCE</scope>
    <source>
        <strain evidence="2">P4</strain>
    </source>
</reference>
<feature type="signal peptide" evidence="1">
    <location>
        <begin position="1"/>
        <end position="23"/>
    </location>
</feature>
<gene>
    <name evidence="2" type="ORF">CBP36_01850</name>
</gene>
<evidence type="ECO:0000256" key="1">
    <source>
        <dbReference type="SAM" id="SignalP"/>
    </source>
</evidence>
<dbReference type="EMBL" id="CP021366">
    <property type="protein sequence ID" value="ART60675.1"/>
    <property type="molecule type" value="Genomic_DNA"/>
</dbReference>
<accession>A0A240UHU1</accession>
<dbReference type="AlphaFoldDB" id="A0A240UHU1"/>
<dbReference type="OrthoDB" id="3540556at2"/>
<organism evidence="2 3">
    <name type="scientific">Acidovorax carolinensis</name>
    <dbReference type="NCBI Taxonomy" id="553814"/>
    <lineage>
        <taxon>Bacteria</taxon>
        <taxon>Pseudomonadati</taxon>
        <taxon>Pseudomonadota</taxon>
        <taxon>Betaproteobacteria</taxon>
        <taxon>Burkholderiales</taxon>
        <taxon>Comamonadaceae</taxon>
        <taxon>Acidovorax</taxon>
    </lineage>
</organism>
<evidence type="ECO:0000313" key="3">
    <source>
        <dbReference type="Proteomes" id="UP000194440"/>
    </source>
</evidence>
<evidence type="ECO:0008006" key="4">
    <source>
        <dbReference type="Google" id="ProtNLM"/>
    </source>
</evidence>
<dbReference type="Proteomes" id="UP000194440">
    <property type="component" value="Chromosome"/>
</dbReference>
<feature type="chain" id="PRO_5012986646" description="DUF4352 domain-containing protein" evidence="1">
    <location>
        <begin position="24"/>
        <end position="137"/>
    </location>
</feature>
<dbReference type="KEGG" id="acip:CBP36_01850"/>
<protein>
    <recommendedName>
        <fullName evidence="4">DUF4352 domain-containing protein</fullName>
    </recommendedName>
</protein>